<dbReference type="AlphaFoldDB" id="A0A545SWL1"/>
<comment type="caution">
    <text evidence="3">The sequence shown here is derived from an EMBL/GenBank/DDBJ whole genome shotgun (WGS) entry which is preliminary data.</text>
</comment>
<dbReference type="PANTHER" id="PTHR30537">
    <property type="entry name" value="HTH-TYPE TRANSCRIPTIONAL REGULATOR"/>
    <property type="match status" value="1"/>
</dbReference>
<dbReference type="GO" id="GO:0043565">
    <property type="term" value="F:sequence-specific DNA binding"/>
    <property type="evidence" value="ECO:0007669"/>
    <property type="project" value="TreeGrafter"/>
</dbReference>
<name>A0A545SWL1_9RHOB</name>
<evidence type="ECO:0000259" key="2">
    <source>
        <dbReference type="PROSITE" id="PS50931"/>
    </source>
</evidence>
<gene>
    <name evidence="3" type="ORF">FIL88_07385</name>
</gene>
<dbReference type="EMBL" id="VICH01000004">
    <property type="protein sequence ID" value="TQV69362.1"/>
    <property type="molecule type" value="Genomic_DNA"/>
</dbReference>
<evidence type="ECO:0000256" key="1">
    <source>
        <dbReference type="ARBA" id="ARBA00009437"/>
    </source>
</evidence>
<dbReference type="Gene3D" id="1.10.10.10">
    <property type="entry name" value="Winged helix-like DNA-binding domain superfamily/Winged helix DNA-binding domain"/>
    <property type="match status" value="1"/>
</dbReference>
<sequence length="275" mass="30428">MNEKAINWNDLSLFLAVARAGGLSPAAAATGKSAATLGRRMLALERDIGQDLFIRHDRGYSLTQDGQALLNRLKDVEVSLSDLGPNSVGNALPTVKISAGTWMTLFLLHHMTYVAGPAYDTPLRFVSTEKTLDLPHREITIGFRSKRPTQHNLAARKFQRVDFAPYAISGAPDIWIKTLTTTASSRWLQQHVGDNASCEVSHPRNSLDLALSGHGIALLPTFIGKLYPELLCVGDTIEELSNDQWIVTHQDDRHLPEVRRIIDRLHQLPKTGRQG</sequence>
<organism evidence="3 4">
    <name type="scientific">Aliiroseovarius halocynthiae</name>
    <dbReference type="NCBI Taxonomy" id="985055"/>
    <lineage>
        <taxon>Bacteria</taxon>
        <taxon>Pseudomonadati</taxon>
        <taxon>Pseudomonadota</taxon>
        <taxon>Alphaproteobacteria</taxon>
        <taxon>Rhodobacterales</taxon>
        <taxon>Paracoccaceae</taxon>
        <taxon>Aliiroseovarius</taxon>
    </lineage>
</organism>
<feature type="domain" description="HTH lysR-type" evidence="2">
    <location>
        <begin position="6"/>
        <end position="63"/>
    </location>
</feature>
<dbReference type="RefSeq" id="WP_142853111.1">
    <property type="nucleotide sequence ID" value="NZ_FXWW01000001.1"/>
</dbReference>
<dbReference type="SUPFAM" id="SSF53850">
    <property type="entry name" value="Periplasmic binding protein-like II"/>
    <property type="match status" value="1"/>
</dbReference>
<dbReference type="PANTHER" id="PTHR30537:SF3">
    <property type="entry name" value="TRANSCRIPTIONAL REGULATORY PROTEIN"/>
    <property type="match status" value="1"/>
</dbReference>
<dbReference type="SUPFAM" id="SSF46785">
    <property type="entry name" value="Winged helix' DNA-binding domain"/>
    <property type="match status" value="1"/>
</dbReference>
<keyword evidence="4" id="KW-1185">Reference proteome</keyword>
<dbReference type="Proteomes" id="UP000315816">
    <property type="component" value="Unassembled WGS sequence"/>
</dbReference>
<dbReference type="InterPro" id="IPR058163">
    <property type="entry name" value="LysR-type_TF_proteobact-type"/>
</dbReference>
<dbReference type="Pfam" id="PF00126">
    <property type="entry name" value="HTH_1"/>
    <property type="match status" value="1"/>
</dbReference>
<evidence type="ECO:0000313" key="3">
    <source>
        <dbReference type="EMBL" id="TQV69362.1"/>
    </source>
</evidence>
<dbReference type="InterPro" id="IPR000847">
    <property type="entry name" value="LysR_HTH_N"/>
</dbReference>
<dbReference type="OrthoDB" id="9796526at2"/>
<comment type="similarity">
    <text evidence="1">Belongs to the LysR transcriptional regulatory family.</text>
</comment>
<protein>
    <submittedName>
        <fullName evidence="3">LysR family transcriptional regulator</fullName>
    </submittedName>
</protein>
<reference evidence="3 4" key="1">
    <citation type="submission" date="2019-06" db="EMBL/GenBank/DDBJ databases">
        <title>A novel species of marine bacteria.</title>
        <authorList>
            <person name="Wang Y."/>
        </authorList>
    </citation>
    <scope>NUCLEOTIDE SEQUENCE [LARGE SCALE GENOMIC DNA]</scope>
    <source>
        <strain evidence="3 4">MA1-10</strain>
    </source>
</reference>
<dbReference type="InterPro" id="IPR036388">
    <property type="entry name" value="WH-like_DNA-bd_sf"/>
</dbReference>
<dbReference type="GO" id="GO:0003700">
    <property type="term" value="F:DNA-binding transcription factor activity"/>
    <property type="evidence" value="ECO:0007669"/>
    <property type="project" value="InterPro"/>
</dbReference>
<proteinExistence type="inferred from homology"/>
<dbReference type="PROSITE" id="PS50931">
    <property type="entry name" value="HTH_LYSR"/>
    <property type="match status" value="1"/>
</dbReference>
<evidence type="ECO:0000313" key="4">
    <source>
        <dbReference type="Proteomes" id="UP000315816"/>
    </source>
</evidence>
<dbReference type="InterPro" id="IPR036390">
    <property type="entry name" value="WH_DNA-bd_sf"/>
</dbReference>
<accession>A0A545SWL1</accession>
<dbReference type="GO" id="GO:0006351">
    <property type="term" value="P:DNA-templated transcription"/>
    <property type="evidence" value="ECO:0007669"/>
    <property type="project" value="TreeGrafter"/>
</dbReference>